<dbReference type="PROSITE" id="PS51192">
    <property type="entry name" value="HELICASE_ATP_BIND_1"/>
    <property type="match status" value="1"/>
</dbReference>
<evidence type="ECO:0000259" key="7">
    <source>
        <dbReference type="PROSITE" id="PS51194"/>
    </source>
</evidence>
<dbReference type="GO" id="GO:0005524">
    <property type="term" value="F:ATP binding"/>
    <property type="evidence" value="ECO:0007669"/>
    <property type="project" value="UniProtKB-KW"/>
</dbReference>
<dbReference type="GO" id="GO:0016787">
    <property type="term" value="F:hydrolase activity"/>
    <property type="evidence" value="ECO:0007669"/>
    <property type="project" value="UniProtKB-KW"/>
</dbReference>
<dbReference type="InterPro" id="IPR001650">
    <property type="entry name" value="Helicase_C-like"/>
</dbReference>
<dbReference type="PIRSF" id="PIRSF005496">
    <property type="entry name" value="ATP_hel_hrpB"/>
    <property type="match status" value="1"/>
</dbReference>
<dbReference type="InterPro" id="IPR013689">
    <property type="entry name" value="RNA_helicase_ATP-dep_HrpB_C"/>
</dbReference>
<feature type="domain" description="Helicase C-terminal" evidence="7">
    <location>
        <begin position="201"/>
        <end position="366"/>
    </location>
</feature>
<dbReference type="PANTHER" id="PTHR43519:SF1">
    <property type="entry name" value="ATP-DEPENDENT RNA HELICASE HRPB"/>
    <property type="match status" value="1"/>
</dbReference>
<evidence type="ECO:0000256" key="3">
    <source>
        <dbReference type="ARBA" id="ARBA00022806"/>
    </source>
</evidence>
<reference evidence="8 9" key="1">
    <citation type="submission" date="2020-02" db="EMBL/GenBank/DDBJ databases">
        <authorList>
            <person name="Zhang X.-Y."/>
        </authorList>
    </citation>
    <scope>NUCLEOTIDE SEQUENCE [LARGE SCALE GENOMIC DNA]</scope>
    <source>
        <strain evidence="8 9">C33</strain>
    </source>
</reference>
<dbReference type="NCBIfam" id="TIGR01970">
    <property type="entry name" value="DEAH_box_HrpB"/>
    <property type="match status" value="1"/>
</dbReference>
<evidence type="ECO:0000313" key="8">
    <source>
        <dbReference type="EMBL" id="NDY95619.1"/>
    </source>
</evidence>
<dbReference type="FunFam" id="3.40.50.300:FF:002125">
    <property type="entry name" value="ATP-dependent helicase HrpB"/>
    <property type="match status" value="1"/>
</dbReference>
<dbReference type="InterPro" id="IPR056329">
    <property type="entry name" value="CON_HrpB"/>
</dbReference>
<keyword evidence="1" id="KW-0547">Nucleotide-binding</keyword>
<name>A0A845VEE3_9GAMM</name>
<dbReference type="Pfam" id="PF00271">
    <property type="entry name" value="Helicase_C"/>
    <property type="match status" value="1"/>
</dbReference>
<dbReference type="EMBL" id="JAAGSC010000040">
    <property type="protein sequence ID" value="NDY95619.1"/>
    <property type="molecule type" value="Genomic_DNA"/>
</dbReference>
<dbReference type="CDD" id="cd18791">
    <property type="entry name" value="SF2_C_RHA"/>
    <property type="match status" value="1"/>
</dbReference>
<dbReference type="InterPro" id="IPR011545">
    <property type="entry name" value="DEAD/DEAH_box_helicase_dom"/>
</dbReference>
<dbReference type="InterPro" id="IPR049614">
    <property type="entry name" value="HrpB_DEXH"/>
</dbReference>
<dbReference type="Proteomes" id="UP000484885">
    <property type="component" value="Unassembled WGS sequence"/>
</dbReference>
<evidence type="ECO:0000256" key="5">
    <source>
        <dbReference type="SAM" id="MobiDB-lite"/>
    </source>
</evidence>
<proteinExistence type="predicted"/>
<keyword evidence="4" id="KW-0067">ATP-binding</keyword>
<accession>A0A845VEE3</accession>
<organism evidence="8 9">
    <name type="scientific">Wenzhouxiangella limi</name>
    <dbReference type="NCBI Taxonomy" id="2707351"/>
    <lineage>
        <taxon>Bacteria</taxon>
        <taxon>Pseudomonadati</taxon>
        <taxon>Pseudomonadota</taxon>
        <taxon>Gammaproteobacteria</taxon>
        <taxon>Chromatiales</taxon>
        <taxon>Wenzhouxiangellaceae</taxon>
        <taxon>Wenzhouxiangella</taxon>
    </lineage>
</organism>
<dbReference type="InterPro" id="IPR014001">
    <property type="entry name" value="Helicase_ATP-bd"/>
</dbReference>
<comment type="caution">
    <text evidence="8">The sequence shown here is derived from an EMBL/GenBank/DDBJ whole genome shotgun (WGS) entry which is preliminary data.</text>
</comment>
<keyword evidence="9" id="KW-1185">Reference proteome</keyword>
<dbReference type="Pfam" id="PF24473">
    <property type="entry name" value="CON_HrpB"/>
    <property type="match status" value="1"/>
</dbReference>
<dbReference type="GO" id="GO:0004386">
    <property type="term" value="F:helicase activity"/>
    <property type="evidence" value="ECO:0007669"/>
    <property type="project" value="UniProtKB-KW"/>
</dbReference>
<dbReference type="GO" id="GO:0003676">
    <property type="term" value="F:nucleic acid binding"/>
    <property type="evidence" value="ECO:0007669"/>
    <property type="project" value="InterPro"/>
</dbReference>
<dbReference type="SMART" id="SM00490">
    <property type="entry name" value="HELICc"/>
    <property type="match status" value="1"/>
</dbReference>
<evidence type="ECO:0000313" key="9">
    <source>
        <dbReference type="Proteomes" id="UP000484885"/>
    </source>
</evidence>
<keyword evidence="2" id="KW-0378">Hydrolase</keyword>
<feature type="region of interest" description="Disordered" evidence="5">
    <location>
        <begin position="791"/>
        <end position="819"/>
    </location>
</feature>
<dbReference type="InterPro" id="IPR007502">
    <property type="entry name" value="Helicase-assoc_dom"/>
</dbReference>
<dbReference type="Gene3D" id="3.40.50.300">
    <property type="entry name" value="P-loop containing nucleotide triphosphate hydrolases"/>
    <property type="match status" value="2"/>
</dbReference>
<evidence type="ECO:0000256" key="4">
    <source>
        <dbReference type="ARBA" id="ARBA00022840"/>
    </source>
</evidence>
<dbReference type="Pfam" id="PF00270">
    <property type="entry name" value="DEAD"/>
    <property type="match status" value="1"/>
</dbReference>
<sequence length="819" mass="89033">MPIDDLLPSLAATLDDHDTVLLTAPPGAGKTTRVPPALLSADWLGGRKILLLEPRRLAARAAARFMARELGDEVGQTVGYRTRLETRVCNTTRIEVVTEGILTRMLQRDPALDGIGCVIFDEFHERSLQADLGLALAREAQQALRPDLKLVVMSATLAVEPLKAVLDDPPLLEARGRSFPVEVHYQPVPRERRLLDHVAATVRRALTEHAGSVLVFLPGSGEIRRVAALLADHLPERVRLCPLYGRLAPAVQDLAIAAPAPGERKVVLASAIAESSLTIDGVRIVIDAGLARGSRFDPNSGMSRLVTGPVSRAGAEQRAGRAGRQQPGLCYRLWSEAQHPRLRAHTAPEIEQADLAGLVLELAHWGAQDPAELVWLDLPPAAHWQQAVDLLRRLNALDDSGRITAHGRALLEPGLHPRLAHLLLAGRARGWPRTAAELAALLSDRDPLPPGAGADLGLRLQALRDASKTKSRGSLSTARRLADRLAAGAPRHDQDSAEALGILLALAFPDRIAQARGGRGRYLLSNGRGAFLPEADPLAGEPWLVAAELDGQAREARIYLVARLSPAALESALGEQIEQTTVAEWDDRRGSVIARRRRCLGALVLEEQELAQPDPATIEAGLLAAVRRRGLDSLPWNTGNRQWQARVELLKSLDPDRWPAVDDATLVQDLEAWLAPFLAGARRWRDVERLDLQRALNHLLDPGQQQALQQLAPATIDIPTGRRVALDYRAEGGPVLATKLQSVFGWTRTPTIAGGRVPVTLHLLSPAGRALAITTDLSSFWRQGYPDVRKDQRGRYPKHPWPQDPLSAVPSDRTKARGG</sequence>
<gene>
    <name evidence="8" type="primary">hrpB</name>
    <name evidence="8" type="ORF">G3I74_07760</name>
</gene>
<dbReference type="AlphaFoldDB" id="A0A845VEE3"/>
<dbReference type="CDD" id="cd17990">
    <property type="entry name" value="DEXHc_HrpB"/>
    <property type="match status" value="1"/>
</dbReference>
<dbReference type="InterPro" id="IPR027417">
    <property type="entry name" value="P-loop_NTPase"/>
</dbReference>
<evidence type="ECO:0000259" key="6">
    <source>
        <dbReference type="PROSITE" id="PS51192"/>
    </source>
</evidence>
<dbReference type="PROSITE" id="PS51194">
    <property type="entry name" value="HELICASE_CTER"/>
    <property type="match status" value="1"/>
</dbReference>
<feature type="domain" description="Helicase ATP-binding" evidence="6">
    <location>
        <begin position="11"/>
        <end position="175"/>
    </location>
</feature>
<dbReference type="SUPFAM" id="SSF52540">
    <property type="entry name" value="P-loop containing nucleoside triphosphate hydrolases"/>
    <property type="match status" value="1"/>
</dbReference>
<evidence type="ECO:0000256" key="1">
    <source>
        <dbReference type="ARBA" id="ARBA00022741"/>
    </source>
</evidence>
<dbReference type="SMART" id="SM00847">
    <property type="entry name" value="HA2"/>
    <property type="match status" value="1"/>
</dbReference>
<dbReference type="SMART" id="SM00487">
    <property type="entry name" value="DEXDc"/>
    <property type="match status" value="1"/>
</dbReference>
<dbReference type="Gene3D" id="1.20.120.1080">
    <property type="match status" value="1"/>
</dbReference>
<dbReference type="Pfam" id="PF08482">
    <property type="entry name" value="HrpB_C"/>
    <property type="match status" value="1"/>
</dbReference>
<keyword evidence="3 8" id="KW-0347">Helicase</keyword>
<evidence type="ECO:0000256" key="2">
    <source>
        <dbReference type="ARBA" id="ARBA00022801"/>
    </source>
</evidence>
<dbReference type="PANTHER" id="PTHR43519">
    <property type="entry name" value="ATP-DEPENDENT RNA HELICASE HRPB"/>
    <property type="match status" value="1"/>
</dbReference>
<dbReference type="InterPro" id="IPR010225">
    <property type="entry name" value="HrpB"/>
</dbReference>
<protein>
    <submittedName>
        <fullName evidence="8">ATP-dependent helicase HrpB</fullName>
    </submittedName>
</protein>